<evidence type="ECO:0000256" key="1">
    <source>
        <dbReference type="ARBA" id="ARBA00022679"/>
    </source>
</evidence>
<dbReference type="EMBL" id="AONH01000015">
    <property type="protein sequence ID" value="KGM87298.1"/>
    <property type="molecule type" value="Genomic_DNA"/>
</dbReference>
<dbReference type="PATRIC" id="fig|1288298.3.peg.2795"/>
<gene>
    <name evidence="2" type="ORF">rosmuc_02778</name>
</gene>
<dbReference type="HOGENOM" id="CLU_1110743_0_0_5"/>
<dbReference type="RefSeq" id="WP_037274570.1">
    <property type="nucleotide sequence ID" value="NZ_KN293981.1"/>
</dbReference>
<evidence type="ECO:0000313" key="3">
    <source>
        <dbReference type="Proteomes" id="UP000030021"/>
    </source>
</evidence>
<sequence>MVKELLFVSGTPRSGTSALVRMLNLNPAVMIGMERYFSRYKKGGLDSSFFDADRFLDVQENDTHAKGGFGIQDAKKLRERYERAQIIGDKYPLLYLQFDEILTAFPEARHVFIIRNPLSVAESYQERSENPADSFNKDYRTAIEEWNKGLDAMLALPEAVRAKFCVVEYESIFKSATEINRLFTFLGLSTPEAKALAGLKERANDLEQTLVPRRDDLRAYVTRNAKWGLYKRFLRELSSPVQHQYDQVQR</sequence>
<dbReference type="eggNOG" id="ENOG50331TS">
    <property type="taxonomic scope" value="Bacteria"/>
</dbReference>
<dbReference type="PANTHER" id="PTHR12788:SF10">
    <property type="entry name" value="PROTEIN-TYROSINE SULFOTRANSFERASE"/>
    <property type="match status" value="1"/>
</dbReference>
<dbReference type="InterPro" id="IPR026634">
    <property type="entry name" value="TPST-like"/>
</dbReference>
<dbReference type="GO" id="GO:0008476">
    <property type="term" value="F:protein-tyrosine sulfotransferase activity"/>
    <property type="evidence" value="ECO:0007669"/>
    <property type="project" value="InterPro"/>
</dbReference>
<proteinExistence type="predicted"/>
<keyword evidence="1 2" id="KW-0808">Transferase</keyword>
<evidence type="ECO:0000313" key="2">
    <source>
        <dbReference type="EMBL" id="KGM87298.1"/>
    </source>
</evidence>
<dbReference type="SUPFAM" id="SSF52540">
    <property type="entry name" value="P-loop containing nucleoside triphosphate hydrolases"/>
    <property type="match status" value="1"/>
</dbReference>
<accession>A0A0A0HME8</accession>
<comment type="caution">
    <text evidence="2">The sequence shown here is derived from an EMBL/GenBank/DDBJ whole genome shotgun (WGS) entry which is preliminary data.</text>
</comment>
<dbReference type="AlphaFoldDB" id="A0A0A0HME8"/>
<dbReference type="Pfam" id="PF13469">
    <property type="entry name" value="Sulfotransfer_3"/>
    <property type="match status" value="1"/>
</dbReference>
<dbReference type="Proteomes" id="UP000030021">
    <property type="component" value="Unassembled WGS sequence"/>
</dbReference>
<organism evidence="2 3">
    <name type="scientific">Roseovarius mucosus DSM 17069</name>
    <dbReference type="NCBI Taxonomy" id="1288298"/>
    <lineage>
        <taxon>Bacteria</taxon>
        <taxon>Pseudomonadati</taxon>
        <taxon>Pseudomonadota</taxon>
        <taxon>Alphaproteobacteria</taxon>
        <taxon>Rhodobacterales</taxon>
        <taxon>Roseobacteraceae</taxon>
        <taxon>Roseovarius</taxon>
    </lineage>
</organism>
<dbReference type="InterPro" id="IPR027417">
    <property type="entry name" value="P-loop_NTPase"/>
</dbReference>
<dbReference type="PANTHER" id="PTHR12788">
    <property type="entry name" value="PROTEIN-TYROSINE SULFOTRANSFERASE 2"/>
    <property type="match status" value="1"/>
</dbReference>
<dbReference type="Gene3D" id="3.40.50.300">
    <property type="entry name" value="P-loop containing nucleotide triphosphate hydrolases"/>
    <property type="match status" value="1"/>
</dbReference>
<protein>
    <submittedName>
        <fullName evidence="2">Sulfotransferase family</fullName>
    </submittedName>
</protein>
<dbReference type="OrthoDB" id="9800698at2"/>
<reference evidence="2 3" key="1">
    <citation type="submission" date="2013-01" db="EMBL/GenBank/DDBJ databases">
        <authorList>
            <person name="Fiebig A."/>
            <person name="Goeker M."/>
            <person name="Klenk H.-P.P."/>
        </authorList>
    </citation>
    <scope>NUCLEOTIDE SEQUENCE [LARGE SCALE GENOMIC DNA]</scope>
    <source>
        <strain evidence="2 3">DSM 17069</strain>
    </source>
</reference>
<name>A0A0A0HME8_9RHOB</name>